<dbReference type="Proteomes" id="UP000723463">
    <property type="component" value="Unassembled WGS sequence"/>
</dbReference>
<comment type="caution">
    <text evidence="1">The sequence shown here is derived from an EMBL/GenBank/DDBJ whole genome shotgun (WGS) entry which is preliminary data.</text>
</comment>
<gene>
    <name evidence="1" type="ORF">EC957_011788</name>
</gene>
<dbReference type="AlphaFoldDB" id="A0A9P6K358"/>
<accession>A0A9P6K358</accession>
<reference evidence="1" key="1">
    <citation type="journal article" date="2020" name="Fungal Divers.">
        <title>Resolving the Mortierellaceae phylogeny through synthesis of multi-gene phylogenetics and phylogenomics.</title>
        <authorList>
            <person name="Vandepol N."/>
            <person name="Liber J."/>
            <person name="Desiro A."/>
            <person name="Na H."/>
            <person name="Kennedy M."/>
            <person name="Barry K."/>
            <person name="Grigoriev I.V."/>
            <person name="Miller A.N."/>
            <person name="O'Donnell K."/>
            <person name="Stajich J.E."/>
            <person name="Bonito G."/>
        </authorList>
    </citation>
    <scope>NUCLEOTIDE SEQUENCE</scope>
    <source>
        <strain evidence="1">NRRL 2591</strain>
    </source>
</reference>
<name>A0A9P6K358_9FUNG</name>
<evidence type="ECO:0000313" key="1">
    <source>
        <dbReference type="EMBL" id="KAF9544681.1"/>
    </source>
</evidence>
<protein>
    <submittedName>
        <fullName evidence="1">Uncharacterized protein</fullName>
    </submittedName>
</protein>
<proteinExistence type="predicted"/>
<dbReference type="EMBL" id="JAAAXW010000086">
    <property type="protein sequence ID" value="KAF9544681.1"/>
    <property type="molecule type" value="Genomic_DNA"/>
</dbReference>
<organism evidence="1 2">
    <name type="scientific">Mortierella hygrophila</name>
    <dbReference type="NCBI Taxonomy" id="979708"/>
    <lineage>
        <taxon>Eukaryota</taxon>
        <taxon>Fungi</taxon>
        <taxon>Fungi incertae sedis</taxon>
        <taxon>Mucoromycota</taxon>
        <taxon>Mortierellomycotina</taxon>
        <taxon>Mortierellomycetes</taxon>
        <taxon>Mortierellales</taxon>
        <taxon>Mortierellaceae</taxon>
        <taxon>Mortierella</taxon>
    </lineage>
</organism>
<evidence type="ECO:0000313" key="2">
    <source>
        <dbReference type="Proteomes" id="UP000723463"/>
    </source>
</evidence>
<sequence>MASSSSNHTQTLATFDDAMEYFGQAKALQDVVLDTSQEGDVVPAWARDRPLWRFCMSVDSVDYGPSITTWYNDSRADGTLDFHNVDKIALLSAILHLYDQHHALNKAAIAFIRNNTLDVVYTTEDEDKSKAKAAATRWNQWVMTFRTLVFEEKQLAQKEGRDPRPVPTNSLVKDILSSFDLCEQVGILPFFFAGLNTFRKYNNWKIPKSEMSWTTSVVVPILEEFMFAQHEVIFTCTSAGNIHEVRGSQKEQPSQPNVIELADEGETEVYYGEIKVAKASLEEQHLDRL</sequence>
<keyword evidence="2" id="KW-1185">Reference proteome</keyword>